<dbReference type="Pfam" id="PF12862">
    <property type="entry name" value="ANAPC5"/>
    <property type="match status" value="1"/>
</dbReference>
<feature type="compositionally biased region" description="Pro residues" evidence="7">
    <location>
        <begin position="10"/>
        <end position="20"/>
    </location>
</feature>
<protein>
    <recommendedName>
        <fullName evidence="2">Anaphase-promoting complex subunit 5</fullName>
    </recommendedName>
</protein>
<dbReference type="GO" id="GO:0005680">
    <property type="term" value="C:anaphase-promoting complex"/>
    <property type="evidence" value="ECO:0007669"/>
    <property type="project" value="InterPro"/>
</dbReference>
<organism evidence="9 10">
    <name type="scientific">Phanerochaete sordida</name>
    <dbReference type="NCBI Taxonomy" id="48140"/>
    <lineage>
        <taxon>Eukaryota</taxon>
        <taxon>Fungi</taxon>
        <taxon>Dikarya</taxon>
        <taxon>Basidiomycota</taxon>
        <taxon>Agaricomycotina</taxon>
        <taxon>Agaricomycetes</taxon>
        <taxon>Polyporales</taxon>
        <taxon>Phanerochaetaceae</taxon>
        <taxon>Phanerochaete</taxon>
    </lineage>
</organism>
<evidence type="ECO:0000313" key="9">
    <source>
        <dbReference type="EMBL" id="GJE95105.1"/>
    </source>
</evidence>
<feature type="region of interest" description="Disordered" evidence="7">
    <location>
        <begin position="1"/>
        <end position="22"/>
    </location>
</feature>
<gene>
    <name evidence="9" type="ORF">PsYK624_112850</name>
</gene>
<proteinExistence type="inferred from homology"/>
<evidence type="ECO:0000313" key="10">
    <source>
        <dbReference type="Proteomes" id="UP000703269"/>
    </source>
</evidence>
<dbReference type="GO" id="GO:0045842">
    <property type="term" value="P:positive regulation of mitotic metaphase/anaphase transition"/>
    <property type="evidence" value="ECO:0007669"/>
    <property type="project" value="TreeGrafter"/>
</dbReference>
<name>A0A9P3GHI0_9APHY</name>
<evidence type="ECO:0000256" key="2">
    <source>
        <dbReference type="ARBA" id="ARBA00016066"/>
    </source>
</evidence>
<evidence type="ECO:0000256" key="4">
    <source>
        <dbReference type="ARBA" id="ARBA00022776"/>
    </source>
</evidence>
<dbReference type="GO" id="GO:0070979">
    <property type="term" value="P:protein K11-linked ubiquitination"/>
    <property type="evidence" value="ECO:0007669"/>
    <property type="project" value="TreeGrafter"/>
</dbReference>
<evidence type="ECO:0000256" key="7">
    <source>
        <dbReference type="SAM" id="MobiDB-lite"/>
    </source>
</evidence>
<dbReference type="AlphaFoldDB" id="A0A9P3GHI0"/>
<dbReference type="PANTHER" id="PTHR12830:SF9">
    <property type="entry name" value="ANAPHASE-PROMOTING COMPLEX SUBUNIT 5"/>
    <property type="match status" value="1"/>
</dbReference>
<evidence type="ECO:0000256" key="6">
    <source>
        <dbReference type="ARBA" id="ARBA00023306"/>
    </source>
</evidence>
<sequence>MATPHNQRPQPHPAAAPPPTTHDLKPHHVNLLNIFAVLFCTNLDLPSAFLLHAYRVLIAEVAECRQPASFQQLLSELREGGKGGDAIVERALGDIEAWPKAIVSPDRLVVFFQALPALFVPREEDEGARFARRSLFGYFTRRCYVTFMKLSFEAISALWHEFHHWIVGALDEAAYRERKDLLNNSFHIFKTDSEKKEYAYAEDYALWELGLATGDEIVASEHLRRFFEQHFHDQNDSGLRQHALLNMARMHYLRHEYPACRKLLQEAITTARTCNDRLTLQHCTGLLNRLPTLERGRRPLVNEIQADLHPWEVLYDVKKLLTVGFQQPLSAAFERMARADVVYDAWCDTQTMLVADAEQWGVHAVQSVAWNMLGNNALADVEDNIVTALTDAGGADNTRLVAHLNRAYRRARQGAYQEALADLLAPHVWAGLAAPDAQLWANEVWHVLVLRASRRGQERMYHELLLPKRPPGAYHPREYWLGGGAAAQPLGSLIRDPLFDVLAAKEARQAPGAVAPLLNVLWHAEFQQRFGSYRTALVLLADVGLEYGMTAWCRRLLEDVMPQVVNGDDREQRAFACFTLARCIIVAEDSTPAALRESLRFLTLAEADYAALEALRALADVQFLLAVVHHNLGDPGARDAAAARHAATERLRQAAESVVDEPWVCEVLDVMSEVSVALAAR</sequence>
<evidence type="ECO:0000256" key="5">
    <source>
        <dbReference type="ARBA" id="ARBA00022786"/>
    </source>
</evidence>
<evidence type="ECO:0000256" key="3">
    <source>
        <dbReference type="ARBA" id="ARBA00022618"/>
    </source>
</evidence>
<dbReference type="Proteomes" id="UP000703269">
    <property type="component" value="Unassembled WGS sequence"/>
</dbReference>
<dbReference type="EMBL" id="BPQB01000046">
    <property type="protein sequence ID" value="GJE95105.1"/>
    <property type="molecule type" value="Genomic_DNA"/>
</dbReference>
<dbReference type="InterPro" id="IPR037679">
    <property type="entry name" value="Apc5"/>
</dbReference>
<reference evidence="9 10" key="1">
    <citation type="submission" date="2021-08" db="EMBL/GenBank/DDBJ databases">
        <title>Draft Genome Sequence of Phanerochaete sordida strain YK-624.</title>
        <authorList>
            <person name="Mori T."/>
            <person name="Dohra H."/>
            <person name="Suzuki T."/>
            <person name="Kawagishi H."/>
            <person name="Hirai H."/>
        </authorList>
    </citation>
    <scope>NUCLEOTIDE SEQUENCE [LARGE SCALE GENOMIC DNA]</scope>
    <source>
        <strain evidence="9 10">YK-624</strain>
    </source>
</reference>
<keyword evidence="5" id="KW-0833">Ubl conjugation pathway</keyword>
<dbReference type="OrthoDB" id="2504561at2759"/>
<keyword evidence="6" id="KW-0131">Cell cycle</keyword>
<keyword evidence="3" id="KW-0132">Cell division</keyword>
<evidence type="ECO:0000256" key="1">
    <source>
        <dbReference type="ARBA" id="ARBA00007450"/>
    </source>
</evidence>
<feature type="domain" description="Anaphase-promoting complex subunit 5" evidence="8">
    <location>
        <begin position="219"/>
        <end position="289"/>
    </location>
</feature>
<comment type="similarity">
    <text evidence="1">Belongs to the APC5 family.</text>
</comment>
<accession>A0A9P3GHI0</accession>
<keyword evidence="10" id="KW-1185">Reference proteome</keyword>
<dbReference type="InterPro" id="IPR026000">
    <property type="entry name" value="Apc5_dom"/>
</dbReference>
<dbReference type="GO" id="GO:0051301">
    <property type="term" value="P:cell division"/>
    <property type="evidence" value="ECO:0007669"/>
    <property type="project" value="UniProtKB-KW"/>
</dbReference>
<dbReference type="GO" id="GO:0031145">
    <property type="term" value="P:anaphase-promoting complex-dependent catabolic process"/>
    <property type="evidence" value="ECO:0007669"/>
    <property type="project" value="TreeGrafter"/>
</dbReference>
<dbReference type="PANTHER" id="PTHR12830">
    <property type="entry name" value="ANAPHASE-PROMOTING COMPLEX SUBUNIT 5"/>
    <property type="match status" value="1"/>
</dbReference>
<evidence type="ECO:0000259" key="8">
    <source>
        <dbReference type="Pfam" id="PF12862"/>
    </source>
</evidence>
<comment type="caution">
    <text evidence="9">The sequence shown here is derived from an EMBL/GenBank/DDBJ whole genome shotgun (WGS) entry which is preliminary data.</text>
</comment>
<keyword evidence="4" id="KW-0498">Mitosis</keyword>